<sequence>MSVVVEFKSLTGRSQTVCVGCGYSGVRFGDAAGQDTRQWVKVNHESGLGLCSGCDAFLLQERLRRQRHDPLFSCGVSGKHRKTEGAI</sequence>
<dbReference type="EMBL" id="DAAGNY010000033">
    <property type="protein sequence ID" value="HAB3844498.1"/>
    <property type="molecule type" value="Genomic_DNA"/>
</dbReference>
<accession>A0A6Y1WF63</accession>
<dbReference type="EMBL" id="DAAFWI010000041">
    <property type="protein sequence ID" value="HAB1777775.1"/>
    <property type="molecule type" value="Genomic_DNA"/>
</dbReference>
<comment type="caution">
    <text evidence="10">The sequence shown here is derived from an EMBL/GenBank/DDBJ whole genome shotgun (WGS) entry which is preliminary data.</text>
</comment>
<dbReference type="EMBL" id="DAAFXY010000039">
    <property type="protein sequence ID" value="HAB1979463.1"/>
    <property type="molecule type" value="Genomic_DNA"/>
</dbReference>
<dbReference type="EMBL" id="DAAGQE010000050">
    <property type="protein sequence ID" value="HAB4101870.1"/>
    <property type="molecule type" value="Genomic_DNA"/>
</dbReference>
<reference evidence="10" key="2">
    <citation type="submission" date="2019-10" db="EMBL/GenBank/DDBJ databases">
        <authorList>
            <consortium name="NCBI Pathogen Detection Project"/>
        </authorList>
    </citation>
    <scope>NUCLEOTIDE SEQUENCE</scope>
    <source>
        <strain evidence="10">Salmonella enterica</strain>
    </source>
</reference>
<dbReference type="EMBL" id="DAAGVM010000032">
    <property type="protein sequence ID" value="HAB4723976.1"/>
    <property type="molecule type" value="Genomic_DNA"/>
</dbReference>
<evidence type="ECO:0000313" key="16">
    <source>
        <dbReference type="EMBL" id="HAB5329011.1"/>
    </source>
</evidence>
<evidence type="ECO:0000313" key="10">
    <source>
        <dbReference type="EMBL" id="HAB4101870.1"/>
    </source>
</evidence>
<dbReference type="EMBL" id="DAAFWY010000032">
    <property type="protein sequence ID" value="HAB1848895.1"/>
    <property type="molecule type" value="Genomic_DNA"/>
</dbReference>
<dbReference type="EMBL" id="DAAGOS010000036">
    <property type="protein sequence ID" value="HAB3924461.1"/>
    <property type="molecule type" value="Genomic_DNA"/>
</dbReference>
<dbReference type="EMBL" id="DAAHCF010000037">
    <property type="protein sequence ID" value="HAB5478073.1"/>
    <property type="molecule type" value="Genomic_DNA"/>
</dbReference>
<dbReference type="EMBL" id="DAAQZP010000053">
    <property type="protein sequence ID" value="HAE1596572.1"/>
    <property type="molecule type" value="Genomic_DNA"/>
</dbReference>
<evidence type="ECO:0000313" key="13">
    <source>
        <dbReference type="EMBL" id="HAB4721521.1"/>
    </source>
</evidence>
<evidence type="ECO:0000313" key="7">
    <source>
        <dbReference type="EMBL" id="HAB3844498.1"/>
    </source>
</evidence>
<dbReference type="EMBL" id="DAAFZM010000041">
    <property type="protein sequence ID" value="HAB2187119.1"/>
    <property type="molecule type" value="Genomic_DNA"/>
</dbReference>
<evidence type="ECO:0000313" key="4">
    <source>
        <dbReference type="EMBL" id="HAB1993531.1"/>
    </source>
</evidence>
<dbReference type="EMBL" id="DAAGVL010000031">
    <property type="protein sequence ID" value="HAB4721521.1"/>
    <property type="molecule type" value="Genomic_DNA"/>
</dbReference>
<dbReference type="EMBL" id="DAAGBA010000037">
    <property type="protein sequence ID" value="HAB2325911.1"/>
    <property type="molecule type" value="Genomic_DNA"/>
</dbReference>
<protein>
    <submittedName>
        <fullName evidence="10">Uncharacterized protein</fullName>
    </submittedName>
</protein>
<reference evidence="10" key="1">
    <citation type="journal article" date="2018" name="Genome Biol.">
        <title>SKESA: strategic k-mer extension for scrupulous assemblies.</title>
        <authorList>
            <person name="Souvorov A."/>
            <person name="Agarwala R."/>
            <person name="Lipman D.J."/>
        </authorList>
    </citation>
    <scope>NUCLEOTIDE SEQUENCE</scope>
    <source>
        <strain evidence="10">Salmonella enterica</strain>
    </source>
</reference>
<proteinExistence type="predicted"/>
<dbReference type="EMBL" id="DAAFYE010000064">
    <property type="protein sequence ID" value="HAB1993531.1"/>
    <property type="molecule type" value="Genomic_DNA"/>
</dbReference>
<evidence type="ECO:0000313" key="11">
    <source>
        <dbReference type="EMBL" id="HAB4457612.1"/>
    </source>
</evidence>
<organism evidence="10">
    <name type="scientific">Salmonella diarizonae</name>
    <dbReference type="NCBI Taxonomy" id="59204"/>
    <lineage>
        <taxon>Bacteria</taxon>
        <taxon>Pseudomonadati</taxon>
        <taxon>Pseudomonadota</taxon>
        <taxon>Gammaproteobacteria</taxon>
        <taxon>Enterobacterales</taxon>
        <taxon>Enterobacteriaceae</taxon>
        <taxon>Salmonella</taxon>
    </lineage>
</organism>
<dbReference type="AlphaFoldDB" id="A0A6Y1WF63"/>
<dbReference type="EMBL" id="DAAGVB010000063">
    <property type="protein sequence ID" value="HAB4675785.1"/>
    <property type="molecule type" value="Genomic_DNA"/>
</dbReference>
<evidence type="ECO:0000313" key="17">
    <source>
        <dbReference type="EMBL" id="HAB5478073.1"/>
    </source>
</evidence>
<dbReference type="EMBL" id="DAAGTE010000044">
    <property type="protein sequence ID" value="HAB4457612.1"/>
    <property type="molecule type" value="Genomic_DNA"/>
</dbReference>
<evidence type="ECO:0000313" key="1">
    <source>
        <dbReference type="EMBL" id="HAB1777775.1"/>
    </source>
</evidence>
<gene>
    <name evidence="19" type="ORF">G2916_10725</name>
    <name evidence="21" type="ORF">G2997_18330</name>
    <name evidence="20" type="ORF">G3A00_21430</name>
    <name evidence="15" type="ORF">GB016_21925</name>
    <name evidence="3" type="ORF">GB034_15690</name>
    <name evidence="4" type="ORF">GB088_20815</name>
    <name evidence="17" type="ORF">GB236_08905</name>
    <name evidence="18" type="ORF">GB246_21330</name>
    <name evidence="6" type="ORF">GB337_13045</name>
    <name evidence="5" type="ORF">GB348_21485</name>
    <name evidence="16" type="ORF">GBS30_04765</name>
    <name evidence="8" type="ORF">GBV97_13840</name>
    <name evidence="7" type="ORF">GBW00_21775</name>
    <name evidence="9" type="ORF">GBX19_13570</name>
    <name evidence="1" type="ORF">GBY11_20075</name>
    <name evidence="10" type="ORF">GBY15_19825</name>
    <name evidence="11" type="ORF">GBY49_14820</name>
    <name evidence="2" type="ORF">GBZ10_21295</name>
    <name evidence="12" type="ORF">GBZ12_18570</name>
    <name evidence="13" type="ORF">GBZ37_19315</name>
    <name evidence="14" type="ORF">GBZ41_09345</name>
</gene>
<evidence type="ECO:0000313" key="2">
    <source>
        <dbReference type="EMBL" id="HAB1848895.1"/>
    </source>
</evidence>
<evidence type="ECO:0000313" key="15">
    <source>
        <dbReference type="EMBL" id="HAB5019102.1"/>
    </source>
</evidence>
<evidence type="ECO:0000313" key="19">
    <source>
        <dbReference type="EMBL" id="HAE1265019.1"/>
    </source>
</evidence>
<evidence type="ECO:0000313" key="5">
    <source>
        <dbReference type="EMBL" id="HAB2187119.1"/>
    </source>
</evidence>
<evidence type="ECO:0000313" key="14">
    <source>
        <dbReference type="EMBL" id="HAB4723976.1"/>
    </source>
</evidence>
<dbReference type="EMBL" id="DAAQZS010000032">
    <property type="protein sequence ID" value="HAE1476435.1"/>
    <property type="molecule type" value="Genomic_DNA"/>
</dbReference>
<evidence type="ECO:0000313" key="12">
    <source>
        <dbReference type="EMBL" id="HAB4675785.1"/>
    </source>
</evidence>
<evidence type="ECO:0000313" key="21">
    <source>
        <dbReference type="EMBL" id="HAE1596572.1"/>
    </source>
</evidence>
<dbReference type="EMBL" id="DAAGPC010000027">
    <property type="protein sequence ID" value="HAB3978586.1"/>
    <property type="molecule type" value="Genomic_DNA"/>
</dbReference>
<evidence type="ECO:0000313" key="6">
    <source>
        <dbReference type="EMBL" id="HAB2325911.1"/>
    </source>
</evidence>
<evidence type="ECO:0000313" key="8">
    <source>
        <dbReference type="EMBL" id="HAB3924461.1"/>
    </source>
</evidence>
<evidence type="ECO:0000313" key="3">
    <source>
        <dbReference type="EMBL" id="HAB1979463.1"/>
    </source>
</evidence>
<evidence type="ECO:0000313" key="20">
    <source>
        <dbReference type="EMBL" id="HAE1476435.1"/>
    </source>
</evidence>
<dbReference type="EMBL" id="DAAHFA010000035">
    <property type="protein sequence ID" value="HAB5843263.1"/>
    <property type="molecule type" value="Genomic_DNA"/>
</dbReference>
<evidence type="ECO:0000313" key="9">
    <source>
        <dbReference type="EMBL" id="HAB3978586.1"/>
    </source>
</evidence>
<evidence type="ECO:0000313" key="18">
    <source>
        <dbReference type="EMBL" id="HAB5843263.1"/>
    </source>
</evidence>
<dbReference type="EMBL" id="DAAHAQ010000020">
    <property type="protein sequence ID" value="HAB5329011.1"/>
    <property type="molecule type" value="Genomic_DNA"/>
</dbReference>
<name>A0A6Y1WF63_SALDZ</name>
<dbReference type="EMBL" id="DAAGXW010000038">
    <property type="protein sequence ID" value="HAB5019102.1"/>
    <property type="molecule type" value="Genomic_DNA"/>
</dbReference>
<dbReference type="EMBL" id="DAAQXJ010000038">
    <property type="protein sequence ID" value="HAE1265019.1"/>
    <property type="molecule type" value="Genomic_DNA"/>
</dbReference>